<reference evidence="5 6" key="1">
    <citation type="journal article" date="2018" name="Mol. Plant Microbe Interact.">
        <title>Taxonomically Different Co-Microsymbionts of a Relict Legume, Oxytropis popoviana, Have Complementary Sets of Symbiotic Genes and Together Increase the Efficiency of Plant Nodulation.</title>
        <authorList>
            <person name="Safronova V."/>
            <person name="Belimov A."/>
            <person name="Sazanova A."/>
            <person name="Chirak E."/>
            <person name="Verkhozina A."/>
            <person name="Kuznetsova I."/>
            <person name="Andronov E."/>
            <person name="Puhalsky J."/>
            <person name="Tikhonovich I."/>
        </authorList>
    </citation>
    <scope>NUCLEOTIDE SEQUENCE [LARGE SCALE GENOMIC DNA]</scope>
    <source>
        <strain evidence="5 6">Opo-235</strain>
    </source>
</reference>
<dbReference type="Pfam" id="PF00132">
    <property type="entry name" value="Hexapep"/>
    <property type="match status" value="1"/>
</dbReference>
<dbReference type="InterPro" id="IPR050179">
    <property type="entry name" value="Trans_hexapeptide_repeat"/>
</dbReference>
<dbReference type="InterPro" id="IPR018357">
    <property type="entry name" value="Hexapep_transf_CS"/>
</dbReference>
<evidence type="ECO:0000313" key="5">
    <source>
        <dbReference type="EMBL" id="RNJ42968.1"/>
    </source>
</evidence>
<gene>
    <name evidence="5" type="ORF">DNR46_26165</name>
</gene>
<dbReference type="GeneID" id="80427098"/>
<dbReference type="GO" id="GO:0016746">
    <property type="term" value="F:acyltransferase activity"/>
    <property type="evidence" value="ECO:0007669"/>
    <property type="project" value="UniProtKB-KW"/>
</dbReference>
<dbReference type="AlphaFoldDB" id="A0A3M9X678"/>
<evidence type="ECO:0000256" key="2">
    <source>
        <dbReference type="ARBA" id="ARBA00022679"/>
    </source>
</evidence>
<sequence>MPQVTPIFTRAALEGRGFDIGEYSYGVPTVRWWGEKASLKIGRFCSIADGVEIFLGGNHRSDWITTYPFSAIAHWPEAENIPGHPATRGDVIIGNDVWIASHAMIHSGVRIGDGAVIGAGSVVRRDVPPYALVAGNPAETVRLRFSEREVATLLKIRWWDWEEERIRETLPILLSGNISLFFDACGIPKELFS</sequence>
<dbReference type="PROSITE" id="PS00101">
    <property type="entry name" value="HEXAPEP_TRANSFERASES"/>
    <property type="match status" value="1"/>
</dbReference>
<accession>A0A3M9X678</accession>
<keyword evidence="2 5" id="KW-0808">Transferase</keyword>
<comment type="similarity">
    <text evidence="1">Belongs to the transferase hexapeptide repeat family.</text>
</comment>
<dbReference type="SUPFAM" id="SSF51161">
    <property type="entry name" value="Trimeric LpxA-like enzymes"/>
    <property type="match status" value="1"/>
</dbReference>
<dbReference type="PANTHER" id="PTHR43300:SF11">
    <property type="entry name" value="ACETYLTRANSFERASE RV3034C-RELATED"/>
    <property type="match status" value="1"/>
</dbReference>
<protein>
    <submittedName>
        <fullName evidence="5">Antibiotic acetyltransferase</fullName>
    </submittedName>
</protein>
<dbReference type="EMBL" id="QKOD01000008">
    <property type="protein sequence ID" value="RNJ42968.1"/>
    <property type="molecule type" value="Genomic_DNA"/>
</dbReference>
<evidence type="ECO:0000256" key="1">
    <source>
        <dbReference type="ARBA" id="ARBA00007274"/>
    </source>
</evidence>
<evidence type="ECO:0000256" key="3">
    <source>
        <dbReference type="ARBA" id="ARBA00022737"/>
    </source>
</evidence>
<dbReference type="PANTHER" id="PTHR43300">
    <property type="entry name" value="ACETYLTRANSFERASE"/>
    <property type="match status" value="1"/>
</dbReference>
<dbReference type="Proteomes" id="UP000275436">
    <property type="component" value="Unassembled WGS sequence"/>
</dbReference>
<proteinExistence type="inferred from homology"/>
<keyword evidence="3" id="KW-0677">Repeat</keyword>
<comment type="caution">
    <text evidence="5">The sequence shown here is derived from an EMBL/GenBank/DDBJ whole genome shotgun (WGS) entry which is preliminary data.</text>
</comment>
<dbReference type="CDD" id="cd03349">
    <property type="entry name" value="LbH_XAT"/>
    <property type="match status" value="1"/>
</dbReference>
<keyword evidence="4" id="KW-0012">Acyltransferase</keyword>
<dbReference type="Gene3D" id="2.160.10.10">
    <property type="entry name" value="Hexapeptide repeat proteins"/>
    <property type="match status" value="1"/>
</dbReference>
<dbReference type="InterPro" id="IPR001451">
    <property type="entry name" value="Hexapep"/>
</dbReference>
<evidence type="ECO:0000313" key="6">
    <source>
        <dbReference type="Proteomes" id="UP000275436"/>
    </source>
</evidence>
<evidence type="ECO:0000256" key="4">
    <source>
        <dbReference type="ARBA" id="ARBA00023315"/>
    </source>
</evidence>
<name>A0A3M9X678_9HYPH</name>
<dbReference type="RefSeq" id="WP_080680255.1">
    <property type="nucleotide sequence ID" value="NZ_CP051773.1"/>
</dbReference>
<dbReference type="InterPro" id="IPR011004">
    <property type="entry name" value="Trimer_LpxA-like_sf"/>
</dbReference>
<organism evidence="5 6">
    <name type="scientific">Mesorhizobium japonicum</name>
    <dbReference type="NCBI Taxonomy" id="2066070"/>
    <lineage>
        <taxon>Bacteria</taxon>
        <taxon>Pseudomonadati</taxon>
        <taxon>Pseudomonadota</taxon>
        <taxon>Alphaproteobacteria</taxon>
        <taxon>Hyphomicrobiales</taxon>
        <taxon>Phyllobacteriaceae</taxon>
        <taxon>Mesorhizobium</taxon>
    </lineage>
</organism>